<organism evidence="1">
    <name type="scientific">Myoviridae sp. ct5hB2</name>
    <dbReference type="NCBI Taxonomy" id="2826614"/>
    <lineage>
        <taxon>Viruses</taxon>
        <taxon>Duplodnaviria</taxon>
        <taxon>Heunggongvirae</taxon>
        <taxon>Uroviricota</taxon>
        <taxon>Caudoviricetes</taxon>
    </lineage>
</organism>
<reference evidence="1" key="1">
    <citation type="journal article" date="2021" name="Proc. Natl. Acad. Sci. U.S.A.">
        <title>A Catalog of Tens of Thousands of Viruses from Human Metagenomes Reveals Hidden Associations with Chronic Diseases.</title>
        <authorList>
            <person name="Tisza M.J."/>
            <person name="Buck C.B."/>
        </authorList>
    </citation>
    <scope>NUCLEOTIDE SEQUENCE</scope>
    <source>
        <strain evidence="1">Ct5hB2</strain>
    </source>
</reference>
<evidence type="ECO:0000313" key="1">
    <source>
        <dbReference type="EMBL" id="DAD90727.1"/>
    </source>
</evidence>
<dbReference type="EMBL" id="BK015093">
    <property type="protein sequence ID" value="DAD90727.1"/>
    <property type="molecule type" value="Genomic_DNA"/>
</dbReference>
<name>A0A8S5N8M4_9CAUD</name>
<sequence>MITAVFTDGDDCVWAYGLWQWDYGQQLRIEGLHLPTVVEIHFSLQEAGGEAVPRVGVTKDGVTTVTIPDSMLEGTDAVRDYQVYAWVYLSDRTFGETTKQIMMKVKARSKPKAFDAPGDGEIFHEAIEAVNDAAKRAEEAGDKAVSAADEAKAAATQTAEHLQAVQKLSEQVEINADTVAQDKQTVAGMLSQTQQAASDAALSAQEAKLSETAAVQAQAGAEAAEDGARQYAEETGADRQAVANDRQAVSQMREAVAADRQAVEQTAAQFGQTAQDALTAIGQAQSTAVGAVEVEGQKQTTAVQEAGTQAVNEVTEAKTTAVQAVTTEGDKQTKRVEDAAAGIVADREQINQNKADIAGLVEGMTDLAPAILNTASGSVITADDAAEGRPFRGLRVFGQTEQQRTTGAQLFDAKTFLKSQIEKGVVSINSDGKIVLNGVIDANNRAFTVTLQPGTYTLSADKPSTWHIIAPTDGVFNQKITVDVETTYNCYIANGTYNNIETTPMINVGSSALPYEPYTDGKPSPSPEYPQEIVSVGEDGSITVEVGGKNLFDADRLSNGNFVEFRGVECYKYVDTDKGFAFDFSKNNSANQLTFTIKMYRETNLNNAAGFRFEYSDGTNESHNIKHDTPKTVVTTKGKILKKITSMHAYNEVCYIDLSVTQLEYGTVPTPYEPPRIPQTLTLQTPNGLPGVPVSKDGNYTDSDGQQWVCDEIDLGRGKYVQRVNNFVFNDKALFSVDIEAKHENSILINIPVTDASNFNTLGANSMLCDRLKACEHNIYSIDEVSCGYTGGANYLRVRLPISAGTEIEEIKNYLADKSFKILYIIATPIERDLTPEEIAAYKALRTYGPTTVVSSDAGVHMEVTYVADTKNYIRNLEQRLSAKLVNIQSALISQKTSGGGVFNNSR</sequence>
<protein>
    <submittedName>
        <fullName evidence="1">Uncharacterized protein</fullName>
    </submittedName>
</protein>
<proteinExistence type="predicted"/>
<accession>A0A8S5N8M4</accession>